<evidence type="ECO:0008006" key="5">
    <source>
        <dbReference type="Google" id="ProtNLM"/>
    </source>
</evidence>
<dbReference type="Gene3D" id="2.60.40.10">
    <property type="entry name" value="Immunoglobulins"/>
    <property type="match status" value="2"/>
</dbReference>
<evidence type="ECO:0000313" key="1">
    <source>
        <dbReference type="EMBL" id="RYU54755.1"/>
    </source>
</evidence>
<evidence type="ECO:0000313" key="2">
    <source>
        <dbReference type="EMBL" id="RYU66861.1"/>
    </source>
</evidence>
<dbReference type="InterPro" id="IPR008964">
    <property type="entry name" value="Invasin/intimin_cell_adhesion"/>
</dbReference>
<dbReference type="EMBL" id="SEZK01000001">
    <property type="protein sequence ID" value="RYU54755.1"/>
    <property type="molecule type" value="Genomic_DNA"/>
</dbReference>
<gene>
    <name evidence="2" type="ORF">ERW53_01710</name>
    <name evidence="1" type="ORF">ERW57_00460</name>
</gene>
<protein>
    <recommendedName>
        <fullName evidence="5">Big-1 domain-containing protein</fullName>
    </recommendedName>
</protein>
<evidence type="ECO:0000313" key="4">
    <source>
        <dbReference type="Proteomes" id="UP000294166"/>
    </source>
</evidence>
<dbReference type="SUPFAM" id="SSF49373">
    <property type="entry name" value="Invasin/intimin cell-adhesion fragments"/>
    <property type="match status" value="2"/>
</dbReference>
<evidence type="ECO:0000313" key="3">
    <source>
        <dbReference type="Proteomes" id="UP000294063"/>
    </source>
</evidence>
<proteinExistence type="predicted"/>
<dbReference type="Proteomes" id="UP000294166">
    <property type="component" value="Unassembled WGS sequence"/>
</dbReference>
<dbReference type="InterPro" id="IPR013783">
    <property type="entry name" value="Ig-like_fold"/>
</dbReference>
<reference evidence="3 4" key="1">
    <citation type="submission" date="2019-02" db="EMBL/GenBank/DDBJ databases">
        <title>Genome sequences of Aliivibrio finisterrensis strains from farmed Atlantic salmon.</title>
        <authorList>
            <person name="Bowman J.P."/>
        </authorList>
    </citation>
    <scope>NUCLEOTIDE SEQUENCE [LARGE SCALE GENOMIC DNA]</scope>
    <source>
        <strain evidence="2 4">A21</strain>
        <strain evidence="1 3">A46</strain>
    </source>
</reference>
<comment type="caution">
    <text evidence="1">The sequence shown here is derived from an EMBL/GenBank/DDBJ whole genome shotgun (WGS) entry which is preliminary data.</text>
</comment>
<organism evidence="1 3">
    <name type="scientific">Aliivibrio finisterrensis</name>
    <dbReference type="NCBI Taxonomy" id="511998"/>
    <lineage>
        <taxon>Bacteria</taxon>
        <taxon>Pseudomonadati</taxon>
        <taxon>Pseudomonadota</taxon>
        <taxon>Gammaproteobacteria</taxon>
        <taxon>Vibrionales</taxon>
        <taxon>Vibrionaceae</taxon>
        <taxon>Aliivibrio</taxon>
    </lineage>
</organism>
<keyword evidence="4" id="KW-1185">Reference proteome</keyword>
<sequence>MLGAFIFVSGCDNTNQLDSHSVDEQARISAQNAIYSTVYSDSYEVDLSDNVTFSGSDGFAVSNVEALSTSPECQVQSMTQTGFTISANISKACDYKYEVVLSDNQQVSQSDNDVSIARMAEPLSDSAITRIAVSRMAEEEGSVELTAISATTLIEQSVVVNVSQELQRQTGYTLSPDFTLSTDLTLPYSSASATADPGTNTIDYTPPAGFEGIERILYSYIDDITGDVLLGALDIAVTYQANQGLEVQSHIYHDPVPLNSLETIDVSPYVTSFDGDDFQLVYVNAYNAATEVADPLDVSNTSFTFITSEMKYHYVSFAVTDHKGAYATGMMQVPAYDSSNVGQWDSIKYDNVAYLKPLTTTESMNNDLDRAGYIEDLSYTPPVTLSLYRWLQTDQCSQVGRLATVSEMQALQSTNIRVTYNWPTTTLYWADDGGMAKTIDMTTGEVASPIGSEYLITCIIITGVTAEVVKTDAVANMTDSAEIRFNYTEQAGNTAEIVAVENQLITITTDSATAQTAASVFTDADGNAVVHVTNTKAEEVEVCGEVGTSTSCVTVSFIGDTDTAEVKQAAIDTAGWVANDATQYQLEIKVRDAYENPISGVLTKATKVSDANDASSLTLLNNTAVTNDLGIATIDVTNTEIDIVDVTEIEVTHINSLQNESKITLETTWGGWNWNTPLEVLITARNDRTLDCTTVSGGYRELTSGEIQEYIAYVNGSESLELGDPLWDAYISQYTNQIVSITNNEMLWMPTVRRVISDSYYRIQIVRYAESYTLNGNANMGIYKGDVKSITDVEGLNRINVSGDDFLLEKTTNNQVNLVETVCVREML</sequence>
<name>A0A4V1Z998_9GAMM</name>
<dbReference type="RefSeq" id="WP_130046667.1">
    <property type="nucleotide sequence ID" value="NZ_SEZK01000001.1"/>
</dbReference>
<dbReference type="EMBL" id="SEZN01000002">
    <property type="protein sequence ID" value="RYU66861.1"/>
    <property type="molecule type" value="Genomic_DNA"/>
</dbReference>
<dbReference type="AlphaFoldDB" id="A0A4V1Z998"/>
<dbReference type="Proteomes" id="UP000294063">
    <property type="component" value="Unassembled WGS sequence"/>
</dbReference>
<accession>A0A4V1Z998</accession>